<protein>
    <submittedName>
        <fullName evidence="1">Type I restriction endonuclease subunit M</fullName>
    </submittedName>
</protein>
<organism evidence="1 2">
    <name type="scientific">Vibrio parahaemolyticus</name>
    <dbReference type="NCBI Taxonomy" id="670"/>
    <lineage>
        <taxon>Bacteria</taxon>
        <taxon>Pseudomonadati</taxon>
        <taxon>Pseudomonadota</taxon>
        <taxon>Gammaproteobacteria</taxon>
        <taxon>Vibrionales</taxon>
        <taxon>Vibrionaceae</taxon>
        <taxon>Vibrio</taxon>
    </lineage>
</organism>
<dbReference type="AlphaFoldDB" id="A0A9Q3UHJ6"/>
<proteinExistence type="predicted"/>
<keyword evidence="1" id="KW-0540">Nuclease</keyword>
<keyword evidence="1" id="KW-0378">Hydrolase</keyword>
<accession>A0A9Q3UHJ6</accession>
<name>A0A9Q3UHJ6_VIBPH</name>
<keyword evidence="1" id="KW-0255">Endonuclease</keyword>
<dbReference type="RefSeq" id="WP_042770552.1">
    <property type="nucleotide sequence ID" value="NZ_JAAKZS010000008.1"/>
</dbReference>
<dbReference type="GO" id="GO:0004519">
    <property type="term" value="F:endonuclease activity"/>
    <property type="evidence" value="ECO:0007669"/>
    <property type="project" value="UniProtKB-KW"/>
</dbReference>
<comment type="caution">
    <text evidence="1">The sequence shown here is derived from an EMBL/GenBank/DDBJ whole genome shotgun (WGS) entry which is preliminary data.</text>
</comment>
<evidence type="ECO:0000313" key="1">
    <source>
        <dbReference type="EMBL" id="MCC3808037.1"/>
    </source>
</evidence>
<sequence>MNALNTIPTQEELKEQTYVCTAIPFDLGKMVMTQGIADIIDNNIGSEGSLGIALIRHKNGDWGNVCIEDKITNDEATRTGERVLSEYNLCGERIWIITERDRSVTTVLLHIEY</sequence>
<dbReference type="EMBL" id="JACVHL010000036">
    <property type="protein sequence ID" value="MCC3808037.1"/>
    <property type="molecule type" value="Genomic_DNA"/>
</dbReference>
<dbReference type="Proteomes" id="UP000726777">
    <property type="component" value="Unassembled WGS sequence"/>
</dbReference>
<gene>
    <name evidence="1" type="ORF">IB292_23775</name>
</gene>
<evidence type="ECO:0000313" key="2">
    <source>
        <dbReference type="Proteomes" id="UP000726777"/>
    </source>
</evidence>
<reference evidence="1" key="1">
    <citation type="submission" date="2020-09" db="EMBL/GenBank/DDBJ databases">
        <title>Genome sequence of Vibrio parahaemolyticus isolates.</title>
        <authorList>
            <person name="Hammerl J.A."/>
            <person name="Strauch E."/>
        </authorList>
    </citation>
    <scope>NUCLEOTIDE SEQUENCE</scope>
    <source>
        <strain evidence="1">17-VB00146</strain>
    </source>
</reference>